<sequence length="105" mass="11454">MVERCFNQCKGCRRIATRHDRLARDYLGEMELVGLLAWLPNPSDTPYRLAHPSPRRSCRPGAGRDSGGAAVRFFPPVTGAPPLSACWFDPERTSGDGLSAPIQGS</sequence>
<organism evidence="1 2">
    <name type="scientific">Streptoalloteichus tenebrarius (strain ATCC 17920 / DSM 40477 / JCM 4838 / CBS 697.72 / NBRC 16177 / NCIMB 11028 / NRRL B-12390 / A12253. 1 / ISP 5477)</name>
    <name type="common">Streptomyces tenebrarius</name>
    <dbReference type="NCBI Taxonomy" id="1933"/>
    <lineage>
        <taxon>Bacteria</taxon>
        <taxon>Bacillati</taxon>
        <taxon>Actinomycetota</taxon>
        <taxon>Actinomycetes</taxon>
        <taxon>Pseudonocardiales</taxon>
        <taxon>Pseudonocardiaceae</taxon>
        <taxon>Streptoalloteichus</taxon>
    </lineage>
</organism>
<dbReference type="Proteomes" id="UP001205311">
    <property type="component" value="Unassembled WGS sequence"/>
</dbReference>
<proteinExistence type="predicted"/>
<accession>A0ABT1I321</accession>
<gene>
    <name evidence="1" type="ORF">LX15_005922</name>
</gene>
<dbReference type="EMBL" id="JAMTCP010000059">
    <property type="protein sequence ID" value="MCP2262188.1"/>
    <property type="molecule type" value="Genomic_DNA"/>
</dbReference>
<protein>
    <submittedName>
        <fullName evidence="1">Transposase DDE domain</fullName>
    </submittedName>
</protein>
<reference evidence="1 2" key="1">
    <citation type="submission" date="2022-06" db="EMBL/GenBank/DDBJ databases">
        <title>Genomic Encyclopedia of Archaeal and Bacterial Type Strains, Phase II (KMG-II): from individual species to whole genera.</title>
        <authorList>
            <person name="Goeker M."/>
        </authorList>
    </citation>
    <scope>NUCLEOTIDE SEQUENCE [LARGE SCALE GENOMIC DNA]</scope>
    <source>
        <strain evidence="1 2">DSM 40477</strain>
    </source>
</reference>
<evidence type="ECO:0000313" key="2">
    <source>
        <dbReference type="Proteomes" id="UP001205311"/>
    </source>
</evidence>
<evidence type="ECO:0000313" key="1">
    <source>
        <dbReference type="EMBL" id="MCP2262188.1"/>
    </source>
</evidence>
<comment type="caution">
    <text evidence="1">The sequence shown here is derived from an EMBL/GenBank/DDBJ whole genome shotgun (WGS) entry which is preliminary data.</text>
</comment>
<name>A0ABT1I321_STRSD</name>
<keyword evidence="2" id="KW-1185">Reference proteome</keyword>